<sequence>MSILEEIPAFSIWETFHQTIPALMSTKTSERSAEHLAKIIKSGDFTNIFVYSRDPSMSFEAYQTVANKYKSFTTWFLGQFFYLLSCKGLSKSHGVYVDIQLCVLEQLSHTQLNVYDELAKEYSKAFNSVTRFIKCGDESLTLEVFIPVKFRDVCEKLNLDPISVEITKDYESFLLNFLKIINYIVNHNFDFRCFDADTRRNLDNLLFLISECRCVVKIEILKIYVEMVKKIDCNVDTDVLILRKVDLFAQYFEQIVYNMYNKRFAPTPKDVEVFEILLLEFLEMNTDKERFMKISEFLLITRFEKPPTQKVLNFCKKKRDRPLYSPEDFDSYIRNALTGYDTSALCGLRQYIISDINTFRATREGVHELKLYNFSSGKWKTVYFMIIQAIDNTNCVNNCKILSFVEFMIELTALLIEIRIEFNSFKIVFIEENVVFVKIFSLLNRHFADCTNNIDFTAIFNLLLNLSFCSSKLTTFFDCFAYPFTSSLTDNGYVASDDYRQYMKELSDFCHNSSRFLTQKELAFEYLNKLLEGASSGLFDLPPIHDMEITYMKIAKQSKSQLAITNLPHLLTVFNNSDRIISEILNPALASSDEATLRDVTKVLPQIICVASSDFIKLVQIDPDLRKLKVEILCDKCHLEIQPKSSDKHKKIDELRRKHTNSLATSFTKVDVDLSALTSSILKSVLKFLTLDDTELKVVALEALPYCSSHILKFYSGTVANIWVEKCGDSDESVRRKCGEVSAKIVTLSQQNKVLSNSTKNEIVDTLFDALMKQTKKSLQESDFKLQETILDTILQLSGVKCDNTVLPIIKILIYLIMVPTSKHSLVAVNRFLNFAKSRDYTANQLYKLYKREICEVVAHLCVVNQTLINYSLATSLCKISATFEFYNVKDFVSRECHQLLPFFVSKVIKSPVVGKLMDEMALMVSMGLPELLTNIYGNIFLHVFLNEPKDEFKQCSKYLETATGLSSTQLRKRNLWVILNELLLNFHEKRDKVLMALQYLAKEDTNTENVQEYLQSRLLGLLQHFDFKLMGKNTNRKGPILLSLADFFKYMGPSHIGPLRFKIIAMLQTADCGGFPDLTCEVWSAFIKSCDVESLAPQLATIFVSILPLIKSCPRQINDIFKYLVIQNENLTKDYIKDLFFVDELKVDALVLQTIRRYVRPFDDYPLKDKMKIFLKYLSHETSEVRIRSLKQLKVLMEKNREELDRMILGYNGIDPVIVELIEILTLGCREKDPSLKLACGEVMGELGAVEPSHLPRRYAQNSRNFTFFMTDDGFIVNSLNELTKALQGEKNTVSMDRFAVAIQEILKNYEISSDATSTRNDLWKQFPESQQALMLPLLTSRYIVSQPQEVTVATPIYGSADGASFQTWLYNWTRSLIATLPQDNQVVLHPCLPAMKQDSRILMVFLPYIVLHSVISDVKDNREKMYTEIKTVTSSFDKKRQLQDVESLTLPSGSTPERAPERVERTQCTKVVFIILDFLNRWTREWQWRTGSKGRNDPNFVKIKTFLERFCKLELAKCNFQCGEYPRALMYLEDYISEKPHEVSNQLIFLTKIYAQLDEPDGVAGVTALQPTEPPIEQRILSLEVSGKLSDAAACYERLPQPFKMHHLSGLIQCYLDLDNVNTALNFAQGALARQPEFGNMLLEMQAEPLWRLGRYDDLNTLLERPELVDNTSWGVQIGKALLSFQNRDRGLFDGLIQSLKNQQADLLGAASVEEGAYQHGYCYISRLHALNELQQVERATYEILKGGDAVRVIKNLAKEWELRIKVVQESVRIVEPLMCLRRVAVEQSKRIIEERVPGGVPLLNSLLGECWLYSAQTARLAGVHQQSYTYTLKAEEFAPPSLFVEKSKLHWLREEHEQALTTLRRGLEILLPDSSKEAIAALPLEKRKICAEAKLLIATYNDTVSNVDTDIKTANYREATEVYKEWETGLVSLAQFFDRRFQNYSDEDRDSRGSDMQIWMISYFCKSLRYGTAFVYQSLPRLLSIWFDYGTRLLDVTDPQIRDERKTNLIKMTKLIDVALETLPVYVFLTAFSQIISRICHPQKEVYVELKSIIIKLLLNYPQQSLWMIISVIKSSYMVRSKRCADIISDPKLKTIAKLVKDFTSLAEKLIELCNKDVAQDVETTTVSVLLRTLPRMLNKTDFSEIMIPTHKFRKLVLPNPDFANGEHNPFPNHYVHIVGIAEEVTILRSLQRPRKITFRGSDGKGYVQMLKPKDDLRKDFRLMEFNDIVNQLLSRESESRQRRLNIRLYSVSPLNEECGLIEWIPNLLGLRPILTEIYKQKGQGMTMKEIRDGSCNIRDPLAKKREIFKKVFLARYPPVLGEWFRRTFPDAQSWFFARTAYIRTTAVVSMVGYILGLGDRHGENILLDSICGDTVHVDFNCLFNKGESFEWPERVPFRLTQNMVAAMGPLGVEGVFRKSCACALRVLRNNANTLMSIVTPFVYDQLVSYKTGSGSANNMAERTNEQALDHVKNIQLRLQGIIVKTKDRSLSIPLSIEGQANSLINEAISLDNLCQMYIGWGAYL</sequence>
<dbReference type="Gene3D" id="1.10.1070.11">
    <property type="entry name" value="Phosphatidylinositol 3-/4-kinase, catalytic domain"/>
    <property type="match status" value="1"/>
</dbReference>
<evidence type="ECO:0000313" key="16">
    <source>
        <dbReference type="EMBL" id="KAJ3644548.1"/>
    </source>
</evidence>
<dbReference type="InterPro" id="IPR012993">
    <property type="entry name" value="UME"/>
</dbReference>
<dbReference type="Gene3D" id="1.25.40.10">
    <property type="entry name" value="Tetratricopeptide repeat domain"/>
    <property type="match status" value="1"/>
</dbReference>
<dbReference type="Pfam" id="PF02259">
    <property type="entry name" value="FAT"/>
    <property type="match status" value="1"/>
</dbReference>
<dbReference type="Pfam" id="PF00454">
    <property type="entry name" value="PI3_PI4_kinase"/>
    <property type="match status" value="1"/>
</dbReference>
<feature type="domain" description="FAT" evidence="14">
    <location>
        <begin position="1516"/>
        <end position="2078"/>
    </location>
</feature>
<keyword evidence="7" id="KW-0227">DNA damage</keyword>
<gene>
    <name evidence="16" type="ORF">Zmor_022273</name>
</gene>
<dbReference type="InterPro" id="IPR018936">
    <property type="entry name" value="PI3/4_kinase_CS"/>
</dbReference>
<dbReference type="CDD" id="cd00892">
    <property type="entry name" value="PIKKc_ATR"/>
    <property type="match status" value="1"/>
</dbReference>
<dbReference type="SMART" id="SM01343">
    <property type="entry name" value="FATC"/>
    <property type="match status" value="1"/>
</dbReference>
<dbReference type="PROSITE" id="PS51189">
    <property type="entry name" value="FAT"/>
    <property type="match status" value="1"/>
</dbReference>
<evidence type="ECO:0000256" key="12">
    <source>
        <dbReference type="ARBA" id="ARBA00024420"/>
    </source>
</evidence>
<proteinExistence type="inferred from homology"/>
<evidence type="ECO:0000313" key="17">
    <source>
        <dbReference type="Proteomes" id="UP001168821"/>
    </source>
</evidence>
<dbReference type="FunFam" id="3.30.1010.10:FF:000011">
    <property type="entry name" value="serine/threonine-protein kinase ATR"/>
    <property type="match status" value="1"/>
</dbReference>
<dbReference type="PANTHER" id="PTHR11139:SF69">
    <property type="entry name" value="SERINE_THREONINE-PROTEIN KINASE ATR"/>
    <property type="match status" value="1"/>
</dbReference>
<dbReference type="InterPro" id="IPR003152">
    <property type="entry name" value="FATC_dom"/>
</dbReference>
<dbReference type="Gene3D" id="3.30.1010.10">
    <property type="entry name" value="Phosphatidylinositol 3-kinase Catalytic Subunit, Chain A, domain 4"/>
    <property type="match status" value="1"/>
</dbReference>
<dbReference type="Pfam" id="PF02260">
    <property type="entry name" value="FATC"/>
    <property type="match status" value="1"/>
</dbReference>
<keyword evidence="4" id="KW-0723">Serine/threonine-protein kinase</keyword>
<evidence type="ECO:0000256" key="1">
    <source>
        <dbReference type="ARBA" id="ARBA00004123"/>
    </source>
</evidence>
<dbReference type="GO" id="GO:0005694">
    <property type="term" value="C:chromosome"/>
    <property type="evidence" value="ECO:0007669"/>
    <property type="project" value="TreeGrafter"/>
</dbReference>
<evidence type="ECO:0000256" key="10">
    <source>
        <dbReference type="ARBA" id="ARBA00023204"/>
    </source>
</evidence>
<evidence type="ECO:0000259" key="15">
    <source>
        <dbReference type="PROSITE" id="PS51190"/>
    </source>
</evidence>
<dbReference type="GO" id="GO:0000077">
    <property type="term" value="P:DNA damage checkpoint signaling"/>
    <property type="evidence" value="ECO:0007669"/>
    <property type="project" value="TreeGrafter"/>
</dbReference>
<evidence type="ECO:0000256" key="2">
    <source>
        <dbReference type="ARBA" id="ARBA00010769"/>
    </source>
</evidence>
<dbReference type="Proteomes" id="UP001168821">
    <property type="component" value="Unassembled WGS sequence"/>
</dbReference>
<dbReference type="InterPro" id="IPR056802">
    <property type="entry name" value="ATR-like_M-HEAT"/>
</dbReference>
<keyword evidence="9" id="KW-0067">ATP-binding</keyword>
<evidence type="ECO:0000256" key="4">
    <source>
        <dbReference type="ARBA" id="ARBA00022527"/>
    </source>
</evidence>
<comment type="caution">
    <text evidence="16">The sequence shown here is derived from an EMBL/GenBank/DDBJ whole genome shotgun (WGS) entry which is preliminary data.</text>
</comment>
<comment type="subcellular location">
    <subcellularLocation>
        <location evidence="1">Nucleus</location>
    </subcellularLocation>
</comment>
<comment type="similarity">
    <text evidence="2">Belongs to the PI3/PI4-kinase family. ATM subfamily.</text>
</comment>
<dbReference type="PROSITE" id="PS51190">
    <property type="entry name" value="FATC"/>
    <property type="match status" value="1"/>
</dbReference>
<name>A0AA38HV27_9CUCU</name>
<evidence type="ECO:0000259" key="13">
    <source>
        <dbReference type="PROSITE" id="PS50290"/>
    </source>
</evidence>
<dbReference type="EC" id="2.7.11.1" evidence="3"/>
<keyword evidence="5" id="KW-0808">Transferase</keyword>
<evidence type="ECO:0000256" key="9">
    <source>
        <dbReference type="ARBA" id="ARBA00022840"/>
    </source>
</evidence>
<evidence type="ECO:0000256" key="3">
    <source>
        <dbReference type="ARBA" id="ARBA00012513"/>
    </source>
</evidence>
<organism evidence="16 17">
    <name type="scientific">Zophobas morio</name>
    <dbReference type="NCBI Taxonomy" id="2755281"/>
    <lineage>
        <taxon>Eukaryota</taxon>
        <taxon>Metazoa</taxon>
        <taxon>Ecdysozoa</taxon>
        <taxon>Arthropoda</taxon>
        <taxon>Hexapoda</taxon>
        <taxon>Insecta</taxon>
        <taxon>Pterygota</taxon>
        <taxon>Neoptera</taxon>
        <taxon>Endopterygota</taxon>
        <taxon>Coleoptera</taxon>
        <taxon>Polyphaga</taxon>
        <taxon>Cucujiformia</taxon>
        <taxon>Tenebrionidae</taxon>
        <taxon>Zophobas</taxon>
    </lineage>
</organism>
<dbReference type="InterPro" id="IPR000403">
    <property type="entry name" value="PI3/4_kinase_cat_dom"/>
</dbReference>
<dbReference type="InterPro" id="IPR057564">
    <property type="entry name" value="HEAT_ATR"/>
</dbReference>
<dbReference type="Pfam" id="PF23593">
    <property type="entry name" value="HEAT_ATR"/>
    <property type="match status" value="1"/>
</dbReference>
<keyword evidence="17" id="KW-1185">Reference proteome</keyword>
<dbReference type="InterPro" id="IPR003151">
    <property type="entry name" value="PIK-rel_kinase_FAT"/>
</dbReference>
<dbReference type="PANTHER" id="PTHR11139">
    <property type="entry name" value="ATAXIA TELANGIECTASIA MUTATED ATM -RELATED"/>
    <property type="match status" value="1"/>
</dbReference>
<dbReference type="SUPFAM" id="SSF48452">
    <property type="entry name" value="TPR-like"/>
    <property type="match status" value="1"/>
</dbReference>
<evidence type="ECO:0000256" key="11">
    <source>
        <dbReference type="ARBA" id="ARBA00023242"/>
    </source>
</evidence>
<keyword evidence="8" id="KW-0418">Kinase</keyword>
<dbReference type="GO" id="GO:0005634">
    <property type="term" value="C:nucleus"/>
    <property type="evidence" value="ECO:0007669"/>
    <property type="project" value="UniProtKB-SubCell"/>
</dbReference>
<dbReference type="SUPFAM" id="SSF56112">
    <property type="entry name" value="Protein kinase-like (PK-like)"/>
    <property type="match status" value="1"/>
</dbReference>
<dbReference type="Pfam" id="PF08064">
    <property type="entry name" value="UME"/>
    <property type="match status" value="1"/>
</dbReference>
<dbReference type="GO" id="GO:0004674">
    <property type="term" value="F:protein serine/threonine kinase activity"/>
    <property type="evidence" value="ECO:0007669"/>
    <property type="project" value="UniProtKB-KW"/>
</dbReference>
<dbReference type="SMART" id="SM00802">
    <property type="entry name" value="UME"/>
    <property type="match status" value="1"/>
</dbReference>
<dbReference type="GO" id="GO:0006281">
    <property type="term" value="P:DNA repair"/>
    <property type="evidence" value="ECO:0007669"/>
    <property type="project" value="UniProtKB-KW"/>
</dbReference>
<keyword evidence="10" id="KW-0234">DNA repair</keyword>
<dbReference type="PROSITE" id="PS50290">
    <property type="entry name" value="PI3_4_KINASE_3"/>
    <property type="match status" value="1"/>
</dbReference>
<feature type="domain" description="PI3K/PI4K catalytic" evidence="13">
    <location>
        <begin position="2184"/>
        <end position="2497"/>
    </location>
</feature>
<keyword evidence="6" id="KW-0547">Nucleotide-binding</keyword>
<dbReference type="GO" id="GO:0005524">
    <property type="term" value="F:ATP binding"/>
    <property type="evidence" value="ECO:0007669"/>
    <property type="project" value="UniProtKB-KW"/>
</dbReference>
<dbReference type="SMART" id="SM00146">
    <property type="entry name" value="PI3Kc"/>
    <property type="match status" value="1"/>
</dbReference>
<dbReference type="InterPro" id="IPR016024">
    <property type="entry name" value="ARM-type_fold"/>
</dbReference>
<dbReference type="InterPro" id="IPR011009">
    <property type="entry name" value="Kinase-like_dom_sf"/>
</dbReference>
<dbReference type="InterPro" id="IPR036940">
    <property type="entry name" value="PI3/4_kinase_cat_sf"/>
</dbReference>
<dbReference type="InterPro" id="IPR014009">
    <property type="entry name" value="PIK_FAT"/>
</dbReference>
<dbReference type="PROSITE" id="PS00916">
    <property type="entry name" value="PI3_4_KINASE_2"/>
    <property type="match status" value="1"/>
</dbReference>
<evidence type="ECO:0000256" key="5">
    <source>
        <dbReference type="ARBA" id="ARBA00022679"/>
    </source>
</evidence>
<dbReference type="Pfam" id="PF25030">
    <property type="entry name" value="M-HEAT_ATR"/>
    <property type="match status" value="1"/>
</dbReference>
<evidence type="ECO:0000256" key="7">
    <source>
        <dbReference type="ARBA" id="ARBA00022763"/>
    </source>
</evidence>
<dbReference type="SUPFAM" id="SSF48371">
    <property type="entry name" value="ARM repeat"/>
    <property type="match status" value="1"/>
</dbReference>
<evidence type="ECO:0000259" key="14">
    <source>
        <dbReference type="PROSITE" id="PS51189"/>
    </source>
</evidence>
<dbReference type="GO" id="GO:0000723">
    <property type="term" value="P:telomere maintenance"/>
    <property type="evidence" value="ECO:0007669"/>
    <property type="project" value="TreeGrafter"/>
</dbReference>
<feature type="domain" description="FATC" evidence="15">
    <location>
        <begin position="2496"/>
        <end position="2528"/>
    </location>
</feature>
<dbReference type="InterPro" id="IPR011990">
    <property type="entry name" value="TPR-like_helical_dom_sf"/>
</dbReference>
<dbReference type="InterPro" id="IPR050517">
    <property type="entry name" value="DDR_Repair_Kinase"/>
</dbReference>
<evidence type="ECO:0000256" key="8">
    <source>
        <dbReference type="ARBA" id="ARBA00022777"/>
    </source>
</evidence>
<accession>A0AA38HV27</accession>
<evidence type="ECO:0000256" key="6">
    <source>
        <dbReference type="ARBA" id="ARBA00022741"/>
    </source>
</evidence>
<protein>
    <recommendedName>
        <fullName evidence="12">Serine/threonine-protein kinase ATR</fullName>
        <ecNumber evidence="3">2.7.11.1</ecNumber>
    </recommendedName>
</protein>
<keyword evidence="11" id="KW-0539">Nucleus</keyword>
<reference evidence="16" key="1">
    <citation type="journal article" date="2023" name="G3 (Bethesda)">
        <title>Whole genome assemblies of Zophobas morio and Tenebrio molitor.</title>
        <authorList>
            <person name="Kaur S."/>
            <person name="Stinson S.A."/>
            <person name="diCenzo G.C."/>
        </authorList>
    </citation>
    <scope>NUCLEOTIDE SEQUENCE</scope>
    <source>
        <strain evidence="16">QUZm001</strain>
    </source>
</reference>
<dbReference type="EMBL" id="JALNTZ010000007">
    <property type="protein sequence ID" value="KAJ3644548.1"/>
    <property type="molecule type" value="Genomic_DNA"/>
</dbReference>